<feature type="domain" description="Kringle" evidence="9">
    <location>
        <begin position="270"/>
        <end position="372"/>
    </location>
</feature>
<dbReference type="SMART" id="SM00473">
    <property type="entry name" value="PAN_AP"/>
    <property type="match status" value="1"/>
</dbReference>
<evidence type="ECO:0000313" key="12">
    <source>
        <dbReference type="Proteomes" id="UP000695022"/>
    </source>
</evidence>
<dbReference type="Pfam" id="PF00530">
    <property type="entry name" value="SRCR"/>
    <property type="match status" value="1"/>
</dbReference>
<dbReference type="Pfam" id="PF00057">
    <property type="entry name" value="Ldl_recept_a"/>
    <property type="match status" value="1"/>
</dbReference>
<keyword evidence="5" id="KW-0420">Kringle</keyword>
<dbReference type="InterPro" id="IPR016187">
    <property type="entry name" value="CTDL_fold"/>
</dbReference>
<dbReference type="Gene3D" id="3.10.100.10">
    <property type="entry name" value="Mannose-Binding Protein A, subunit A"/>
    <property type="match status" value="1"/>
</dbReference>
<feature type="disulfide bond" evidence="7">
    <location>
        <begin position="80"/>
        <end position="90"/>
    </location>
</feature>
<evidence type="ECO:0000259" key="9">
    <source>
        <dbReference type="PROSITE" id="PS50070"/>
    </source>
</evidence>
<dbReference type="SMART" id="SM00202">
    <property type="entry name" value="SR"/>
    <property type="match status" value="1"/>
</dbReference>
<dbReference type="Pfam" id="PF00024">
    <property type="entry name" value="PAN_1"/>
    <property type="match status" value="1"/>
</dbReference>
<dbReference type="PANTHER" id="PTHR48071">
    <property type="entry name" value="SRCR DOMAIN-CONTAINING PROTEIN"/>
    <property type="match status" value="1"/>
</dbReference>
<organism evidence="12 13">
    <name type="scientific">Priapulus caudatus</name>
    <name type="common">Priapulid worm</name>
    <dbReference type="NCBI Taxonomy" id="37621"/>
    <lineage>
        <taxon>Eukaryota</taxon>
        <taxon>Metazoa</taxon>
        <taxon>Ecdysozoa</taxon>
        <taxon>Scalidophora</taxon>
        <taxon>Priapulida</taxon>
        <taxon>Priapulimorpha</taxon>
        <taxon>Priapulimorphida</taxon>
        <taxon>Priapulidae</taxon>
        <taxon>Priapulus</taxon>
    </lineage>
</organism>
<dbReference type="InterPro" id="IPR002172">
    <property type="entry name" value="LDrepeatLR_classA_rpt"/>
</dbReference>
<evidence type="ECO:0000256" key="5">
    <source>
        <dbReference type="PROSITE-ProRule" id="PRU00121"/>
    </source>
</evidence>
<dbReference type="InterPro" id="IPR036772">
    <property type="entry name" value="SRCR-like_dom_sf"/>
</dbReference>
<dbReference type="InterPro" id="IPR003609">
    <property type="entry name" value="Pan_app"/>
</dbReference>
<evidence type="ECO:0000313" key="13">
    <source>
        <dbReference type="RefSeq" id="XP_014665563.1"/>
    </source>
</evidence>
<evidence type="ECO:0000256" key="6">
    <source>
        <dbReference type="PROSITE-ProRule" id="PRU00124"/>
    </source>
</evidence>
<dbReference type="PROSITE" id="PS50948">
    <property type="entry name" value="PAN"/>
    <property type="match status" value="1"/>
</dbReference>
<gene>
    <name evidence="13" type="primary">LOC106807663</name>
</gene>
<feature type="domain" description="Apple" evidence="11">
    <location>
        <begin position="271"/>
        <end position="361"/>
    </location>
</feature>
<dbReference type="InterPro" id="IPR016186">
    <property type="entry name" value="C-type_lectin-like/link_sf"/>
</dbReference>
<dbReference type="Gene3D" id="4.10.400.10">
    <property type="entry name" value="Low-density Lipoprotein Receptor"/>
    <property type="match status" value="1"/>
</dbReference>
<feature type="disulfide bond" evidence="6">
    <location>
        <begin position="372"/>
        <end position="390"/>
    </location>
</feature>
<dbReference type="InterPro" id="IPR013806">
    <property type="entry name" value="Kringle-like"/>
</dbReference>
<evidence type="ECO:0000256" key="4">
    <source>
        <dbReference type="ARBA" id="ARBA00023157"/>
    </source>
</evidence>
<evidence type="ECO:0000259" key="8">
    <source>
        <dbReference type="PROSITE" id="PS50041"/>
    </source>
</evidence>
<dbReference type="SUPFAM" id="SSF56436">
    <property type="entry name" value="C-type lectin-like"/>
    <property type="match status" value="1"/>
</dbReference>
<reference evidence="13" key="1">
    <citation type="submission" date="2025-08" db="UniProtKB">
        <authorList>
            <consortium name="RefSeq"/>
        </authorList>
    </citation>
    <scope>IDENTIFICATION</scope>
</reference>
<sequence>MFDIWLRGASGRSIGEGRVEVYIDGGWGLICDSTWDKASADVACMQLGFVRGAQEIRKGSSGEAVGNSSGFEFALESVRCSGRESSIADCRHDMVYTCSIQNIANVKCHPNMGCEEGGVRVGQKCYHVVIDTDSTSFHSSQLQCENMGGSLATVTSQLESDFLSDVLYTYRHAHAFWIGGHLTGGEWLWSKGNGRTTEIEFTKWFPGFSPDGFNDKPSSLASYSHMSLARSFINANAKMIEVDYYYWTNLPGGGSMRLPYICEKRLPDEGCYIGKGEDYRGNASTTLSGKTCINWGDSTILDFVGYFADECAKLCTETTDFVCRSFTHTEAENRCRLSNATTADDVTLVPSPGSHYYELIASSENCTGMYVCNNGKCISQDEVCDAHNDCGDHSDESVCHKNLNTSYNM</sequence>
<dbReference type="PROSITE" id="PS50070">
    <property type="entry name" value="KRINGLE_2"/>
    <property type="match status" value="1"/>
</dbReference>
<dbReference type="SUPFAM" id="SSF57424">
    <property type="entry name" value="LDL receptor-like module"/>
    <property type="match status" value="1"/>
</dbReference>
<keyword evidence="3" id="KW-0720">Serine protease</keyword>
<evidence type="ECO:0000256" key="2">
    <source>
        <dbReference type="ARBA" id="ARBA00022801"/>
    </source>
</evidence>
<proteinExistence type="predicted"/>
<evidence type="ECO:0000256" key="1">
    <source>
        <dbReference type="ARBA" id="ARBA00022670"/>
    </source>
</evidence>
<keyword evidence="1" id="KW-0645">Protease</keyword>
<dbReference type="PROSITE" id="PS01209">
    <property type="entry name" value="LDLRA_1"/>
    <property type="match status" value="1"/>
</dbReference>
<dbReference type="PANTHER" id="PTHR48071:SF18">
    <property type="entry name" value="DELETED IN MALIGNANT BRAIN TUMORS 1 PROTEIN-RELATED"/>
    <property type="match status" value="1"/>
</dbReference>
<dbReference type="PROSITE" id="PS50068">
    <property type="entry name" value="LDLRA_2"/>
    <property type="match status" value="1"/>
</dbReference>
<dbReference type="SUPFAM" id="SSF57414">
    <property type="entry name" value="Hairpin loop containing domain-like"/>
    <property type="match status" value="1"/>
</dbReference>
<dbReference type="Gene3D" id="3.10.250.10">
    <property type="entry name" value="SRCR-like domain"/>
    <property type="match status" value="1"/>
</dbReference>
<accession>A0ABM1E042</accession>
<feature type="domain" description="C-type lectin" evidence="8">
    <location>
        <begin position="121"/>
        <end position="212"/>
    </location>
</feature>
<dbReference type="InterPro" id="IPR001304">
    <property type="entry name" value="C-type_lectin-like"/>
</dbReference>
<name>A0ABM1E042_PRICU</name>
<dbReference type="InterPro" id="IPR023415">
    <property type="entry name" value="LDLR_class-A_CS"/>
</dbReference>
<dbReference type="InterPro" id="IPR000001">
    <property type="entry name" value="Kringle"/>
</dbReference>
<protein>
    <submittedName>
        <fullName evidence="13">Uncharacterized protein LOC106807663</fullName>
    </submittedName>
</protein>
<dbReference type="CDD" id="cd00037">
    <property type="entry name" value="CLECT"/>
    <property type="match status" value="1"/>
</dbReference>
<dbReference type="SMART" id="SM00130">
    <property type="entry name" value="KR"/>
    <property type="match status" value="1"/>
</dbReference>
<evidence type="ECO:0000259" key="10">
    <source>
        <dbReference type="PROSITE" id="PS50287"/>
    </source>
</evidence>
<keyword evidence="2" id="KW-0378">Hydrolase</keyword>
<dbReference type="PRINTS" id="PR00258">
    <property type="entry name" value="SPERACTRCPTR"/>
</dbReference>
<dbReference type="CDD" id="cd00112">
    <property type="entry name" value="LDLa"/>
    <property type="match status" value="1"/>
</dbReference>
<dbReference type="SUPFAM" id="SSF57440">
    <property type="entry name" value="Kringle-like"/>
    <property type="match status" value="1"/>
</dbReference>
<dbReference type="Proteomes" id="UP000695022">
    <property type="component" value="Unplaced"/>
</dbReference>
<dbReference type="CDD" id="cd01099">
    <property type="entry name" value="PAN_AP_HGF"/>
    <property type="match status" value="1"/>
</dbReference>
<dbReference type="SMART" id="SM00034">
    <property type="entry name" value="CLECT"/>
    <property type="match status" value="1"/>
</dbReference>
<feature type="disulfide bond" evidence="6">
    <location>
        <begin position="384"/>
        <end position="399"/>
    </location>
</feature>
<keyword evidence="4 7" id="KW-1015">Disulfide bond</keyword>
<evidence type="ECO:0000256" key="3">
    <source>
        <dbReference type="ARBA" id="ARBA00022825"/>
    </source>
</evidence>
<dbReference type="Gene3D" id="3.50.4.10">
    <property type="entry name" value="Hepatocyte Growth Factor"/>
    <property type="match status" value="1"/>
</dbReference>
<comment type="caution">
    <text evidence="7">Lacks conserved residue(s) required for the propagation of feature annotation.</text>
</comment>
<dbReference type="InterPro" id="IPR001190">
    <property type="entry name" value="SRCR"/>
</dbReference>
<evidence type="ECO:0000259" key="11">
    <source>
        <dbReference type="PROSITE" id="PS50948"/>
    </source>
</evidence>
<dbReference type="Pfam" id="PF00059">
    <property type="entry name" value="Lectin_C"/>
    <property type="match status" value="1"/>
</dbReference>
<dbReference type="SUPFAM" id="SSF56487">
    <property type="entry name" value="SRCR-like"/>
    <property type="match status" value="1"/>
</dbReference>
<dbReference type="PROSITE" id="PS00420">
    <property type="entry name" value="SRCR_1"/>
    <property type="match status" value="1"/>
</dbReference>
<feature type="domain" description="SRCR" evidence="10">
    <location>
        <begin position="6"/>
        <end position="109"/>
    </location>
</feature>
<dbReference type="PROSITE" id="PS50287">
    <property type="entry name" value="SRCR_2"/>
    <property type="match status" value="1"/>
</dbReference>
<dbReference type="GeneID" id="106807663"/>
<dbReference type="RefSeq" id="XP_014665563.1">
    <property type="nucleotide sequence ID" value="XM_014810077.1"/>
</dbReference>
<dbReference type="PROSITE" id="PS50041">
    <property type="entry name" value="C_TYPE_LECTIN_2"/>
    <property type="match status" value="1"/>
</dbReference>
<evidence type="ECO:0000256" key="7">
    <source>
        <dbReference type="PROSITE-ProRule" id="PRU00196"/>
    </source>
</evidence>
<dbReference type="SMART" id="SM00192">
    <property type="entry name" value="LDLa"/>
    <property type="match status" value="1"/>
</dbReference>
<dbReference type="InterPro" id="IPR036055">
    <property type="entry name" value="LDL_receptor-like_sf"/>
</dbReference>
<keyword evidence="12" id="KW-1185">Reference proteome</keyword>